<evidence type="ECO:0000313" key="6">
    <source>
        <dbReference type="RefSeq" id="XP_020838224.1"/>
    </source>
</evidence>
<dbReference type="RefSeq" id="XP_020838223.1">
    <property type="nucleotide sequence ID" value="XM_020982564.1"/>
</dbReference>
<evidence type="ECO:0000313" key="7">
    <source>
        <dbReference type="RefSeq" id="XP_020838225.1"/>
    </source>
</evidence>
<sequence length="451" mass="51896">MGNLTSKDDRGAIPEKETPAFYMYTHYRPKCCRFLVDWNRLTRGRGRSLWFPREGSFDLSKIMHLKEVLESRGSKVGRDEWKAFIDWHTEASKRHQDAQEQRHRDSIVKLEDKIRAFESLNHPPPPQQVPGGVGEPVRAQEVPQPPAPAAAPPAPAQAPAQAPAAACSVPLTPPPSLTPTPLVASDDRASWICSPRPRVVEYPEWRRNPGDGTTFRPKDLYDLAYKFSDIEKEPKEFKNQLSFVINVFKPTWADMNRLLTIALPTEVRERLFDMALWPLEDPGEGPYLVWVWQALLNAVVLVCPRKSDWGKIVSCKQEMDEQPIMYLDRFTKVFEEHSGIDDPDNGATQGMAIAFVQGLLPRVQKQLRTFCVGWEGKHMYELAAIAHYYWQLEQERKMIVRRGPKRRRPKKSFDPSACFYCRQVGHWIKECPYRLRRQLQLGQLAASFTFS</sequence>
<feature type="compositionally biased region" description="Low complexity" evidence="2">
    <location>
        <begin position="157"/>
        <end position="170"/>
    </location>
</feature>
<dbReference type="RefSeq" id="XP_020838226.1">
    <property type="nucleotide sequence ID" value="XM_020982567.1"/>
</dbReference>
<keyword evidence="1" id="KW-0479">Metal-binding</keyword>
<dbReference type="PANTHER" id="PTHR33166">
    <property type="entry name" value="GAG_P30 DOMAIN-CONTAINING PROTEIN"/>
    <property type="match status" value="1"/>
</dbReference>
<dbReference type="GeneID" id="110205767"/>
<dbReference type="RefSeq" id="XP_020838225.1">
    <property type="nucleotide sequence ID" value="XM_020982566.1"/>
</dbReference>
<evidence type="ECO:0000313" key="5">
    <source>
        <dbReference type="RefSeq" id="XP_020838223.1"/>
    </source>
</evidence>
<name>A0A6P5JZH9_PHACI</name>
<keyword evidence="1" id="KW-0862">Zinc</keyword>
<dbReference type="KEGG" id="pcw:110205767"/>
<dbReference type="Proteomes" id="UP000515140">
    <property type="component" value="Unplaced"/>
</dbReference>
<feature type="region of interest" description="Disordered" evidence="2">
    <location>
        <begin position="118"/>
        <end position="172"/>
    </location>
</feature>
<protein>
    <submittedName>
        <fullName evidence="5 6">Uncharacterized protein LOC110205767</fullName>
    </submittedName>
</protein>
<evidence type="ECO:0000313" key="4">
    <source>
        <dbReference type="Proteomes" id="UP000515140"/>
    </source>
</evidence>
<dbReference type="GO" id="GO:0016032">
    <property type="term" value="P:viral process"/>
    <property type="evidence" value="ECO:0007669"/>
    <property type="project" value="InterPro"/>
</dbReference>
<dbReference type="InterPro" id="IPR036875">
    <property type="entry name" value="Znf_CCHC_sf"/>
</dbReference>
<keyword evidence="1" id="KW-0863">Zinc-finger</keyword>
<dbReference type="Gene3D" id="1.10.375.10">
    <property type="entry name" value="Human Immunodeficiency Virus Type 1 Capsid Protein"/>
    <property type="match status" value="1"/>
</dbReference>
<feature type="domain" description="CCHC-type" evidence="3">
    <location>
        <begin position="418"/>
        <end position="432"/>
    </location>
</feature>
<proteinExistence type="predicted"/>
<feature type="compositionally biased region" description="Pro residues" evidence="2">
    <location>
        <begin position="143"/>
        <end position="156"/>
    </location>
</feature>
<dbReference type="InterPro" id="IPR008919">
    <property type="entry name" value="Retrov_capsid_N"/>
</dbReference>
<dbReference type="RefSeq" id="XP_020838224.1">
    <property type="nucleotide sequence ID" value="XM_020982565.1"/>
</dbReference>
<dbReference type="SMART" id="SM00343">
    <property type="entry name" value="ZnF_C2HC"/>
    <property type="match status" value="1"/>
</dbReference>
<dbReference type="SUPFAM" id="SSF57756">
    <property type="entry name" value="Retrovirus zinc finger-like domains"/>
    <property type="match status" value="1"/>
</dbReference>
<dbReference type="PROSITE" id="PS50158">
    <property type="entry name" value="ZF_CCHC"/>
    <property type="match status" value="1"/>
</dbReference>
<reference evidence="5 6" key="1">
    <citation type="submission" date="2025-04" db="UniProtKB">
        <authorList>
            <consortium name="RefSeq"/>
        </authorList>
    </citation>
    <scope>IDENTIFICATION</scope>
    <source>
        <tissue evidence="5 6">Spleen</tissue>
    </source>
</reference>
<evidence type="ECO:0000259" key="3">
    <source>
        <dbReference type="PROSITE" id="PS50158"/>
    </source>
</evidence>
<accession>A0A6P5JZH9</accession>
<evidence type="ECO:0000313" key="8">
    <source>
        <dbReference type="RefSeq" id="XP_020838226.1"/>
    </source>
</evidence>
<evidence type="ECO:0000256" key="2">
    <source>
        <dbReference type="SAM" id="MobiDB-lite"/>
    </source>
</evidence>
<dbReference type="Pfam" id="PF00098">
    <property type="entry name" value="zf-CCHC"/>
    <property type="match status" value="1"/>
</dbReference>
<dbReference type="InterPro" id="IPR001878">
    <property type="entry name" value="Znf_CCHC"/>
</dbReference>
<evidence type="ECO:0000256" key="1">
    <source>
        <dbReference type="PROSITE-ProRule" id="PRU00047"/>
    </source>
</evidence>
<organism evidence="4 6">
    <name type="scientific">Phascolarctos cinereus</name>
    <name type="common">Koala</name>
    <dbReference type="NCBI Taxonomy" id="38626"/>
    <lineage>
        <taxon>Eukaryota</taxon>
        <taxon>Metazoa</taxon>
        <taxon>Chordata</taxon>
        <taxon>Craniata</taxon>
        <taxon>Vertebrata</taxon>
        <taxon>Euteleostomi</taxon>
        <taxon>Mammalia</taxon>
        <taxon>Metatheria</taxon>
        <taxon>Diprotodontia</taxon>
        <taxon>Phascolarctidae</taxon>
        <taxon>Phascolarctos</taxon>
    </lineage>
</organism>
<gene>
    <name evidence="5 6 7 8" type="primary">LOC110205767</name>
</gene>
<dbReference type="Gene3D" id="4.10.60.10">
    <property type="entry name" value="Zinc finger, CCHC-type"/>
    <property type="match status" value="1"/>
</dbReference>
<dbReference type="GO" id="GO:0008270">
    <property type="term" value="F:zinc ion binding"/>
    <property type="evidence" value="ECO:0007669"/>
    <property type="project" value="UniProtKB-KW"/>
</dbReference>
<dbReference type="AlphaFoldDB" id="A0A6P5JZH9"/>
<keyword evidence="4" id="KW-1185">Reference proteome</keyword>
<dbReference type="GO" id="GO:0003676">
    <property type="term" value="F:nucleic acid binding"/>
    <property type="evidence" value="ECO:0007669"/>
    <property type="project" value="InterPro"/>
</dbReference>
<dbReference type="SUPFAM" id="SSF47943">
    <property type="entry name" value="Retrovirus capsid protein, N-terminal core domain"/>
    <property type="match status" value="1"/>
</dbReference>
<dbReference type="InterPro" id="IPR050462">
    <property type="entry name" value="Retroviral_Gag-Pol_poly"/>
</dbReference>